<feature type="domain" description="Calcineurin-like phosphoesterase" evidence="1">
    <location>
        <begin position="59"/>
        <end position="257"/>
    </location>
</feature>
<organism evidence="2 3">
    <name type="scientific">Mucilaginibacter boryungensis</name>
    <dbReference type="NCBI Taxonomy" id="768480"/>
    <lineage>
        <taxon>Bacteria</taxon>
        <taxon>Pseudomonadati</taxon>
        <taxon>Bacteroidota</taxon>
        <taxon>Sphingobacteriia</taxon>
        <taxon>Sphingobacteriales</taxon>
        <taxon>Sphingobacteriaceae</taxon>
        <taxon>Mucilaginibacter</taxon>
    </lineage>
</organism>
<name>A0ABR9XMX2_9SPHI</name>
<dbReference type="Pfam" id="PF00149">
    <property type="entry name" value="Metallophos"/>
    <property type="match status" value="1"/>
</dbReference>
<proteinExistence type="predicted"/>
<dbReference type="InterPro" id="IPR004843">
    <property type="entry name" value="Calcineurin-like_PHP"/>
</dbReference>
<dbReference type="EMBL" id="JADFFM010000002">
    <property type="protein sequence ID" value="MBE9668572.1"/>
    <property type="molecule type" value="Genomic_DNA"/>
</dbReference>
<protein>
    <submittedName>
        <fullName evidence="2">Metallophosphoesterase family protein</fullName>
    </submittedName>
</protein>
<comment type="caution">
    <text evidence="2">The sequence shown here is derived from an EMBL/GenBank/DDBJ whole genome shotgun (WGS) entry which is preliminary data.</text>
</comment>
<sequence>MMRLLQRLLKEPIIRLTDKYSSRPDPKRINEALSNLYNNILENPGKRGLVIPFDARHQKFIILSDQHKGARDGADDFALAEKNYLAALDHYNKNNFHYINLGDSEELWENMFLTVKKHNKATFECEKQFLARNAFTKIFGNHDLYWDNDPLAPISLMQVYGQNIKIYEGLILETQIKDKPFSIYLTHGHQGDMQSDGNWFSKWFVSTIWGPLQAYLRINPNTPANNDQLKTVHNRLMYEWIEKRENLLLITGHTHQPVFRSLTHLETLYAALDKAKAANDAVLIDKLQHQITGRHLKGDQVLEFKDHSYKPCYFNSGCCCFDDGDITGIEIENGCIRLIKWKYAAHKTPERIVLEECGLEELV</sequence>
<keyword evidence="3" id="KW-1185">Reference proteome</keyword>
<gene>
    <name evidence="2" type="ORF">IRJ18_19540</name>
</gene>
<dbReference type="Proteomes" id="UP000632774">
    <property type="component" value="Unassembled WGS sequence"/>
</dbReference>
<evidence type="ECO:0000313" key="3">
    <source>
        <dbReference type="Proteomes" id="UP000632774"/>
    </source>
</evidence>
<dbReference type="Gene3D" id="3.60.21.10">
    <property type="match status" value="1"/>
</dbReference>
<accession>A0ABR9XMX2</accession>
<dbReference type="InterPro" id="IPR029052">
    <property type="entry name" value="Metallo-depent_PP-like"/>
</dbReference>
<dbReference type="SUPFAM" id="SSF56300">
    <property type="entry name" value="Metallo-dependent phosphatases"/>
    <property type="match status" value="1"/>
</dbReference>
<evidence type="ECO:0000259" key="1">
    <source>
        <dbReference type="Pfam" id="PF00149"/>
    </source>
</evidence>
<evidence type="ECO:0000313" key="2">
    <source>
        <dbReference type="EMBL" id="MBE9668572.1"/>
    </source>
</evidence>
<reference evidence="2 3" key="1">
    <citation type="submission" date="2020-10" db="EMBL/GenBank/DDBJ databases">
        <title>Mucilaginibacter mali sp. nov., isolated from rhizosphere soil of apple orchard.</title>
        <authorList>
            <person name="Lee J.-S."/>
            <person name="Kim H.S."/>
            <person name="Kim J.-S."/>
        </authorList>
    </citation>
    <scope>NUCLEOTIDE SEQUENCE [LARGE SCALE GENOMIC DNA]</scope>
    <source>
        <strain evidence="2 3">KCTC 23157</strain>
    </source>
</reference>